<dbReference type="GO" id="GO:0009234">
    <property type="term" value="P:menaquinone biosynthetic process"/>
    <property type="evidence" value="ECO:0007669"/>
    <property type="project" value="UniProtKB-UniRule"/>
</dbReference>
<proteinExistence type="inferred from homology"/>
<comment type="subunit">
    <text evidence="6">Homodimer.</text>
</comment>
<comment type="cofactor">
    <cofactor evidence="6">
        <name>Mg(2+)</name>
        <dbReference type="ChEBI" id="CHEBI:18420"/>
    </cofactor>
    <cofactor evidence="6">
        <name>Mn(2+)</name>
        <dbReference type="ChEBI" id="CHEBI:29035"/>
    </cofactor>
</comment>
<dbReference type="AlphaFoldDB" id="A0A430A836"/>
<accession>A0A430A836</accession>
<keyword evidence="3 6" id="KW-0460">Magnesium</keyword>
<dbReference type="UniPathway" id="UPA01057">
    <property type="reaction ID" value="UER00164"/>
</dbReference>
<dbReference type="HAMAP" id="MF_01659">
    <property type="entry name" value="MenD"/>
    <property type="match status" value="1"/>
</dbReference>
<dbReference type="CDD" id="cd07037">
    <property type="entry name" value="TPP_PYR_MenD"/>
    <property type="match status" value="1"/>
</dbReference>
<sequence length="579" mass="64351">MTTQQRIMTHYLKAFIQGLKASGIREVVISPGSRSTPLALLIHRDEEMTTYIDVDERSAGFFALGLSQAHSRPVALVCTSGSAASNYYPAICEAEASHIPLVILTTDRPAELREVGAPQTMNQQELYRGHVKHFTELALPEDTPDMRQYSYFHAMKNGYLATQKPAGPVHINIPVREPLLPDLESDFEFTHTTTMLEHHSTLDSTALSTVLTKLTNKKGVIVLGEQHSRQDAQLYLELAKTLNWPIIGDPLTNLTSTGGEIVHLMRQADSFLPYSDETLQPEIVLRIGKLPLSKNVGIWLKRVSKENCETILVDEHGQWHDTLHNSQLVLPISAKWLAEAIVNESPTPISNGWIEAWTHYQTVSEELIKTTPLLTELSETAASFTLFNTLDDHSTLFLANSNAIRFADRFALKNTNGYQSYGNRGVNGIDGIISTALGVTAANPEKANFLLVGDLTLFHDMNGLQMAKAYNLPLTIILLNNNGGGVFSFLSQRQLKPTDFEPLFGTPLNLDFETVATLYGAEYVKPTNLNEFQEEVTKSMAHPTFKLIEIGGNQPEPVVLYETFLEDLKQHLGARQNDC</sequence>
<dbReference type="EMBL" id="NGJY01000002">
    <property type="protein sequence ID" value="RSU03239.1"/>
    <property type="molecule type" value="Genomic_DNA"/>
</dbReference>
<keyword evidence="2 6" id="KW-0479">Metal-binding</keyword>
<name>A0A430A836_9ENTE</name>
<comment type="pathway">
    <text evidence="6">Quinol/quinone metabolism; 1,4-dihydroxy-2-naphthoate biosynthesis; 1,4-dihydroxy-2-naphthoate from chorismate: step 2/7.</text>
</comment>
<dbReference type="PIRSF" id="PIRSF004983">
    <property type="entry name" value="MenD"/>
    <property type="match status" value="1"/>
</dbReference>
<dbReference type="InterPro" id="IPR011766">
    <property type="entry name" value="TPP_enzyme_TPP-bd"/>
</dbReference>
<evidence type="ECO:0000256" key="1">
    <source>
        <dbReference type="ARBA" id="ARBA00022679"/>
    </source>
</evidence>
<keyword evidence="6" id="KW-0474">Menaquinone biosynthesis</keyword>
<feature type="domain" description="Thiamine pyrophosphate enzyme N-terminal TPP-binding" evidence="8">
    <location>
        <begin position="13"/>
        <end position="126"/>
    </location>
</feature>
<dbReference type="InterPro" id="IPR029061">
    <property type="entry name" value="THDP-binding"/>
</dbReference>
<comment type="pathway">
    <text evidence="6">Quinol/quinone metabolism; menaquinone biosynthesis.</text>
</comment>
<evidence type="ECO:0000259" key="7">
    <source>
        <dbReference type="Pfam" id="PF02775"/>
    </source>
</evidence>
<reference evidence="10 11" key="1">
    <citation type="submission" date="2017-05" db="EMBL/GenBank/DDBJ databases">
        <title>Vagococcus spp. assemblies.</title>
        <authorList>
            <person name="Gulvik C.A."/>
        </authorList>
    </citation>
    <scope>NUCLEOTIDE SEQUENCE [LARGE SCALE GENOMIC DNA]</scope>
    <source>
        <strain evidence="10 11">CCUG 41755</strain>
    </source>
</reference>
<comment type="cofactor">
    <cofactor evidence="6">
        <name>thiamine diphosphate</name>
        <dbReference type="ChEBI" id="CHEBI:58937"/>
    </cofactor>
    <text evidence="6">Binds 1 thiamine pyrophosphate per subunit.</text>
</comment>
<evidence type="ECO:0000256" key="6">
    <source>
        <dbReference type="HAMAP-Rule" id="MF_01659"/>
    </source>
</evidence>
<organism evidence="10 11">
    <name type="scientific">Vagococcus fessus</name>
    <dbReference type="NCBI Taxonomy" id="120370"/>
    <lineage>
        <taxon>Bacteria</taxon>
        <taxon>Bacillati</taxon>
        <taxon>Bacillota</taxon>
        <taxon>Bacilli</taxon>
        <taxon>Lactobacillales</taxon>
        <taxon>Enterococcaceae</taxon>
        <taxon>Vagococcus</taxon>
    </lineage>
</organism>
<comment type="similarity">
    <text evidence="6">Belongs to the TPP enzyme family. MenD subfamily.</text>
</comment>
<comment type="function">
    <text evidence="6">Catalyzes the thiamine diphosphate-dependent decarboxylation of 2-oxoglutarate and the subsequent addition of the resulting succinic semialdehyde-thiamine pyrophosphate anion to isochorismate to yield 2-succinyl-5-enolpyruvyl-6-hydroxy-3-cyclohexene-1-carboxylate (SEPHCHC).</text>
</comment>
<evidence type="ECO:0000313" key="11">
    <source>
        <dbReference type="Proteomes" id="UP000287101"/>
    </source>
</evidence>
<dbReference type="Pfam" id="PF02775">
    <property type="entry name" value="TPP_enzyme_C"/>
    <property type="match status" value="1"/>
</dbReference>
<comment type="catalytic activity">
    <reaction evidence="6">
        <text>isochorismate + 2-oxoglutarate + H(+) = 5-enolpyruvoyl-6-hydroxy-2-succinyl-cyclohex-3-ene-1-carboxylate + CO2</text>
        <dbReference type="Rhea" id="RHEA:25593"/>
        <dbReference type="ChEBI" id="CHEBI:15378"/>
        <dbReference type="ChEBI" id="CHEBI:16526"/>
        <dbReference type="ChEBI" id="CHEBI:16810"/>
        <dbReference type="ChEBI" id="CHEBI:29780"/>
        <dbReference type="ChEBI" id="CHEBI:58818"/>
        <dbReference type="EC" id="2.2.1.9"/>
    </reaction>
</comment>
<dbReference type="PANTHER" id="PTHR42916:SF1">
    <property type="entry name" value="PROTEIN PHYLLO, CHLOROPLASTIC"/>
    <property type="match status" value="1"/>
</dbReference>
<dbReference type="InterPro" id="IPR032264">
    <property type="entry name" value="MenD_middle"/>
</dbReference>
<evidence type="ECO:0000256" key="2">
    <source>
        <dbReference type="ARBA" id="ARBA00022723"/>
    </source>
</evidence>
<dbReference type="CDD" id="cd02009">
    <property type="entry name" value="TPP_SHCHC_synthase"/>
    <property type="match status" value="1"/>
</dbReference>
<evidence type="ECO:0000256" key="5">
    <source>
        <dbReference type="ARBA" id="ARBA00023211"/>
    </source>
</evidence>
<dbReference type="SUPFAM" id="SSF52518">
    <property type="entry name" value="Thiamin diphosphate-binding fold (THDP-binding)"/>
    <property type="match status" value="2"/>
</dbReference>
<keyword evidence="11" id="KW-1185">Reference proteome</keyword>
<evidence type="ECO:0000256" key="4">
    <source>
        <dbReference type="ARBA" id="ARBA00023052"/>
    </source>
</evidence>
<keyword evidence="1 6" id="KW-0808">Transferase</keyword>
<evidence type="ECO:0000259" key="8">
    <source>
        <dbReference type="Pfam" id="PF02776"/>
    </source>
</evidence>
<dbReference type="OrthoDB" id="9791859at2"/>
<gene>
    <name evidence="6" type="primary">menD</name>
    <name evidence="10" type="ORF">CBF31_05850</name>
</gene>
<dbReference type="RefSeq" id="WP_126831449.1">
    <property type="nucleotide sequence ID" value="NZ_CBCRYB010000010.1"/>
</dbReference>
<dbReference type="Gene3D" id="3.40.50.970">
    <property type="match status" value="2"/>
</dbReference>
<dbReference type="EC" id="2.2.1.9" evidence="6"/>
<dbReference type="Gene3D" id="3.40.50.1220">
    <property type="entry name" value="TPP-binding domain"/>
    <property type="match status" value="1"/>
</dbReference>
<dbReference type="Pfam" id="PF16582">
    <property type="entry name" value="TPP_enzyme_M_2"/>
    <property type="match status" value="1"/>
</dbReference>
<dbReference type="PANTHER" id="PTHR42916">
    <property type="entry name" value="2-SUCCINYL-5-ENOLPYRUVYL-6-HYDROXY-3-CYCLOHEXENE-1-CARBOXYLATE SYNTHASE"/>
    <property type="match status" value="1"/>
</dbReference>
<dbReference type="Proteomes" id="UP000287101">
    <property type="component" value="Unassembled WGS sequence"/>
</dbReference>
<dbReference type="InterPro" id="IPR004433">
    <property type="entry name" value="MenaQ_synth_MenD"/>
</dbReference>
<dbReference type="GO" id="GO:0070204">
    <property type="term" value="F:2-succinyl-5-enolpyruvyl-6-hydroxy-3-cyclohexene-1-carboxylic-acid synthase activity"/>
    <property type="evidence" value="ECO:0007669"/>
    <property type="project" value="UniProtKB-UniRule"/>
</dbReference>
<dbReference type="GO" id="GO:0030976">
    <property type="term" value="F:thiamine pyrophosphate binding"/>
    <property type="evidence" value="ECO:0007669"/>
    <property type="project" value="UniProtKB-UniRule"/>
</dbReference>
<evidence type="ECO:0000313" key="10">
    <source>
        <dbReference type="EMBL" id="RSU03239.1"/>
    </source>
</evidence>
<dbReference type="NCBIfam" id="TIGR00173">
    <property type="entry name" value="menD"/>
    <property type="match status" value="1"/>
</dbReference>
<protein>
    <recommendedName>
        <fullName evidence="6">2-succinyl-5-enolpyruvyl-6-hydroxy-3-cyclohexene-1-carboxylate synthase</fullName>
        <shortName evidence="6">SEPHCHC synthase</shortName>
        <ecNumber evidence="6">2.2.1.9</ecNumber>
    </recommendedName>
    <alternativeName>
        <fullName evidence="6">Menaquinone biosynthesis protein MenD</fullName>
    </alternativeName>
</protein>
<keyword evidence="4 6" id="KW-0786">Thiamine pyrophosphate</keyword>
<dbReference type="Pfam" id="PF02776">
    <property type="entry name" value="TPP_enzyme_N"/>
    <property type="match status" value="1"/>
</dbReference>
<comment type="caution">
    <text evidence="10">The sequence shown here is derived from an EMBL/GenBank/DDBJ whole genome shotgun (WGS) entry which is preliminary data.</text>
</comment>
<evidence type="ECO:0000259" key="9">
    <source>
        <dbReference type="Pfam" id="PF16582"/>
    </source>
</evidence>
<evidence type="ECO:0000256" key="3">
    <source>
        <dbReference type="ARBA" id="ARBA00022842"/>
    </source>
</evidence>
<dbReference type="UniPathway" id="UPA00079"/>
<dbReference type="InterPro" id="IPR012001">
    <property type="entry name" value="Thiamin_PyroP_enz_TPP-bd_dom"/>
</dbReference>
<keyword evidence="5 6" id="KW-0464">Manganese</keyword>
<feature type="domain" description="Thiamine pyrophosphate enzyme TPP-binding" evidence="7">
    <location>
        <begin position="425"/>
        <end position="550"/>
    </location>
</feature>
<feature type="domain" description="Menaquinone biosynthesis protein MenD middle" evidence="9">
    <location>
        <begin position="195"/>
        <end position="398"/>
    </location>
</feature>
<dbReference type="GO" id="GO:0000287">
    <property type="term" value="F:magnesium ion binding"/>
    <property type="evidence" value="ECO:0007669"/>
    <property type="project" value="UniProtKB-UniRule"/>
</dbReference>
<dbReference type="GO" id="GO:0030145">
    <property type="term" value="F:manganese ion binding"/>
    <property type="evidence" value="ECO:0007669"/>
    <property type="project" value="UniProtKB-UniRule"/>
</dbReference>